<keyword evidence="1" id="KW-0732">Signal</keyword>
<gene>
    <name evidence="2" type="ORF">B5F75_01370</name>
</gene>
<dbReference type="EMBL" id="NFJD01000001">
    <property type="protein sequence ID" value="OUO57450.1"/>
    <property type="molecule type" value="Genomic_DNA"/>
</dbReference>
<keyword evidence="3" id="KW-1185">Reference proteome</keyword>
<accession>A0A1Y4DMC8</accession>
<evidence type="ECO:0000313" key="3">
    <source>
        <dbReference type="Proteomes" id="UP000196368"/>
    </source>
</evidence>
<feature type="chain" id="PRO_5012689319" evidence="1">
    <location>
        <begin position="22"/>
        <end position="294"/>
    </location>
</feature>
<dbReference type="Proteomes" id="UP000196368">
    <property type="component" value="Unassembled WGS sequence"/>
</dbReference>
<protein>
    <submittedName>
        <fullName evidence="2">Uncharacterized protein</fullName>
    </submittedName>
</protein>
<evidence type="ECO:0000256" key="1">
    <source>
        <dbReference type="SAM" id="SignalP"/>
    </source>
</evidence>
<dbReference type="AlphaFoldDB" id="A0A1Y4DMC8"/>
<comment type="caution">
    <text evidence="2">The sequence shown here is derived from an EMBL/GenBank/DDBJ whole genome shotgun (WGS) entry which is preliminary data.</text>
</comment>
<feature type="signal peptide" evidence="1">
    <location>
        <begin position="1"/>
        <end position="21"/>
    </location>
</feature>
<proteinExistence type="predicted"/>
<organism evidence="2 3">
    <name type="scientific">Candidatus Avelusimicrobium gallicola</name>
    <dbReference type="NCBI Taxonomy" id="2562704"/>
    <lineage>
        <taxon>Bacteria</taxon>
        <taxon>Pseudomonadati</taxon>
        <taxon>Elusimicrobiota</taxon>
        <taxon>Elusimicrobia</taxon>
        <taxon>Elusimicrobiales</taxon>
        <taxon>Elusimicrobiaceae</taxon>
        <taxon>Candidatus Avelusimicrobium</taxon>
    </lineage>
</organism>
<evidence type="ECO:0000313" key="2">
    <source>
        <dbReference type="EMBL" id="OUO57450.1"/>
    </source>
</evidence>
<reference evidence="3" key="1">
    <citation type="submission" date="2017-04" db="EMBL/GenBank/DDBJ databases">
        <title>Function of individual gut microbiota members based on whole genome sequencing of pure cultures obtained from chicken caecum.</title>
        <authorList>
            <person name="Medvecky M."/>
            <person name="Cejkova D."/>
            <person name="Polansky O."/>
            <person name="Karasova D."/>
            <person name="Kubasova T."/>
            <person name="Cizek A."/>
            <person name="Rychlik I."/>
        </authorList>
    </citation>
    <scope>NUCLEOTIDE SEQUENCE [LARGE SCALE GENOMIC DNA]</scope>
    <source>
        <strain evidence="3">An273</strain>
    </source>
</reference>
<sequence>MKDMKKFILFFMLLAFPAALPARTVDVAAAYIGASHFDQVRVAATMAPTLNLLTGIEAQTIHERAFEDPIYSVGVPIHLDFDLLQFNITPFYYFKNKSDNPDYQDASAYGVTARMIIALEDDQVNDLYTHAVLGVSYANQQGTVFREGGEFSNTDYAQMVYTLQLHKNFFRMFGFEAAANVFQYPDGITGVTGLRSILNQQDLAFTQTFDVTHDLAKYTLGARITRMWPDNAATLYVGYRYGEYYTADPEHSFIVGNSFAATRNISADIAYNHVRTIHNDNKRDILYARMIMSF</sequence>
<name>A0A1Y4DMC8_9BACT</name>